<name>A0A242MBT6_CABSO</name>
<dbReference type="Proteomes" id="UP000195221">
    <property type="component" value="Unassembled WGS sequence"/>
</dbReference>
<evidence type="ECO:0000313" key="2">
    <source>
        <dbReference type="Proteomes" id="UP000195221"/>
    </source>
</evidence>
<proteinExistence type="predicted"/>
<dbReference type="EMBL" id="NBTZ01000125">
    <property type="protein sequence ID" value="OTP68758.1"/>
    <property type="molecule type" value="Genomic_DNA"/>
</dbReference>
<reference evidence="1 2" key="1">
    <citation type="submission" date="2017-03" db="EMBL/GenBank/DDBJ databases">
        <title>Genome analysis of strain PAMC 26577.</title>
        <authorList>
            <person name="Oh H.-M."/>
            <person name="Yang J.-A."/>
        </authorList>
    </citation>
    <scope>NUCLEOTIDE SEQUENCE [LARGE SCALE GENOMIC DNA]</scope>
    <source>
        <strain evidence="1 2">PAMC 26577</strain>
    </source>
</reference>
<protein>
    <submittedName>
        <fullName evidence="1">Uncharacterized protein</fullName>
    </submittedName>
</protein>
<gene>
    <name evidence="1" type="ORF">PAMC26577_32400</name>
</gene>
<organism evidence="1 2">
    <name type="scientific">Caballeronia sordidicola</name>
    <name type="common">Burkholderia sordidicola</name>
    <dbReference type="NCBI Taxonomy" id="196367"/>
    <lineage>
        <taxon>Bacteria</taxon>
        <taxon>Pseudomonadati</taxon>
        <taxon>Pseudomonadota</taxon>
        <taxon>Betaproteobacteria</taxon>
        <taxon>Burkholderiales</taxon>
        <taxon>Burkholderiaceae</taxon>
        <taxon>Caballeronia</taxon>
    </lineage>
</organism>
<accession>A0A242MBT6</accession>
<comment type="caution">
    <text evidence="1">The sequence shown here is derived from an EMBL/GenBank/DDBJ whole genome shotgun (WGS) entry which is preliminary data.</text>
</comment>
<sequence length="47" mass="5030">MTQGALNQVLNLPDIQQRLEVDRSAAVGGTPERFGRFLTAEVQSGAS</sequence>
<dbReference type="AlphaFoldDB" id="A0A242MBT6"/>
<evidence type="ECO:0000313" key="1">
    <source>
        <dbReference type="EMBL" id="OTP68758.1"/>
    </source>
</evidence>
<dbReference type="RefSeq" id="WP_178391862.1">
    <property type="nucleotide sequence ID" value="NZ_MSRG01000034.1"/>
</dbReference>